<organism evidence="1">
    <name type="scientific">Rhizophora mucronata</name>
    <name type="common">Asiatic mangrove</name>
    <dbReference type="NCBI Taxonomy" id="61149"/>
    <lineage>
        <taxon>Eukaryota</taxon>
        <taxon>Viridiplantae</taxon>
        <taxon>Streptophyta</taxon>
        <taxon>Embryophyta</taxon>
        <taxon>Tracheophyta</taxon>
        <taxon>Spermatophyta</taxon>
        <taxon>Magnoliopsida</taxon>
        <taxon>eudicotyledons</taxon>
        <taxon>Gunneridae</taxon>
        <taxon>Pentapetalae</taxon>
        <taxon>rosids</taxon>
        <taxon>fabids</taxon>
        <taxon>Malpighiales</taxon>
        <taxon>Rhizophoraceae</taxon>
        <taxon>Rhizophora</taxon>
    </lineage>
</organism>
<protein>
    <submittedName>
        <fullName evidence="1">Putative basic helix-loop-helix protein</fullName>
    </submittedName>
</protein>
<accession>A0A2P2PGM5</accession>
<evidence type="ECO:0000313" key="1">
    <source>
        <dbReference type="EMBL" id="MBX53832.1"/>
    </source>
</evidence>
<name>A0A2P2PGM5_RHIMU</name>
<dbReference type="AlphaFoldDB" id="A0A2P2PGM5"/>
<dbReference type="EMBL" id="GGEC01073348">
    <property type="protein sequence ID" value="MBX53832.1"/>
    <property type="molecule type" value="Transcribed_RNA"/>
</dbReference>
<sequence length="19" mass="2217">MPKLPLPLNYPLKELHLPC</sequence>
<reference evidence="1" key="1">
    <citation type="submission" date="2018-02" db="EMBL/GenBank/DDBJ databases">
        <title>Rhizophora mucronata_Transcriptome.</title>
        <authorList>
            <person name="Meera S.P."/>
            <person name="Sreeshan A."/>
            <person name="Augustine A."/>
        </authorList>
    </citation>
    <scope>NUCLEOTIDE SEQUENCE</scope>
    <source>
        <tissue evidence="1">Leaf</tissue>
    </source>
</reference>
<proteinExistence type="predicted"/>